<protein>
    <submittedName>
        <fullName evidence="2">M48 family metallopeptidase</fullName>
    </submittedName>
</protein>
<feature type="domain" description="YgjP-like metallopeptidase" evidence="1">
    <location>
        <begin position="116"/>
        <end position="176"/>
    </location>
</feature>
<dbReference type="PANTHER" id="PTHR30399">
    <property type="entry name" value="UNCHARACTERIZED PROTEIN YGJP"/>
    <property type="match status" value="1"/>
</dbReference>
<dbReference type="CDD" id="cd07344">
    <property type="entry name" value="M48_yhfN_like"/>
    <property type="match status" value="1"/>
</dbReference>
<evidence type="ECO:0000313" key="2">
    <source>
        <dbReference type="EMBL" id="QDY65711.1"/>
    </source>
</evidence>
<organism evidence="2 3">
    <name type="scientific">Glutamicibacter halophytocola</name>
    <dbReference type="NCBI Taxonomy" id="1933880"/>
    <lineage>
        <taxon>Bacteria</taxon>
        <taxon>Bacillati</taxon>
        <taxon>Actinomycetota</taxon>
        <taxon>Actinomycetes</taxon>
        <taxon>Micrococcales</taxon>
        <taxon>Micrococcaceae</taxon>
        <taxon>Glutamicibacter</taxon>
    </lineage>
</organism>
<evidence type="ECO:0000313" key="3">
    <source>
        <dbReference type="Proteomes" id="UP000320717"/>
    </source>
</evidence>
<accession>A0ABX5Y8P2</accession>
<proteinExistence type="predicted"/>
<name>A0ABX5Y8P2_9MICC</name>
<dbReference type="InterPro" id="IPR053136">
    <property type="entry name" value="UTP_pyrophosphatase-like"/>
</dbReference>
<reference evidence="2 3" key="1">
    <citation type="submission" date="2019-07" db="EMBL/GenBank/DDBJ databases">
        <title>Complete Genome Sequence of drought tolerant Plant Growth-Promoting Rhizobacterium Glutamicibacter halophytocola DR408.</title>
        <authorList>
            <person name="Nishu S.D."/>
            <person name="Lee T.K."/>
        </authorList>
    </citation>
    <scope>NUCLEOTIDE SEQUENCE [LARGE SCALE GENOMIC DNA]</scope>
    <source>
        <strain evidence="2 3">DR408</strain>
    </source>
</reference>
<sequence>MNPTDHVCEEYSSMPVSPSIFEFVAHDDIPVRVVRSTKRRKTISSQWRDETLIIQVPAALDEKTERSFVDEMLKKFRQSRQRRNAGHTDTELGRRAHELDQHFFDGSASPTTVRWVTNQNKRWGSASYQQRSIRLSSKLQQMPSWVRDYVLVHELAHLVAPRSGHGPEFQKLLNRFPRRSEADLYLEAFHAGYNSHAKELGGPIDELDGFGEDAE</sequence>
<dbReference type="Gene3D" id="3.30.2010.10">
    <property type="entry name" value="Metalloproteases ('zincins'), catalytic domain"/>
    <property type="match status" value="1"/>
</dbReference>
<dbReference type="EMBL" id="CP042260">
    <property type="protein sequence ID" value="QDY65711.1"/>
    <property type="molecule type" value="Genomic_DNA"/>
</dbReference>
<gene>
    <name evidence="2" type="ORF">FQA45_04975</name>
</gene>
<dbReference type="PANTHER" id="PTHR30399:SF1">
    <property type="entry name" value="UTP PYROPHOSPHATASE"/>
    <property type="match status" value="1"/>
</dbReference>
<dbReference type="InterPro" id="IPR002725">
    <property type="entry name" value="YgjP-like_metallopeptidase"/>
</dbReference>
<evidence type="ECO:0000259" key="1">
    <source>
        <dbReference type="Pfam" id="PF01863"/>
    </source>
</evidence>
<keyword evidence="3" id="KW-1185">Reference proteome</keyword>
<dbReference type="Proteomes" id="UP000320717">
    <property type="component" value="Chromosome"/>
</dbReference>
<dbReference type="Pfam" id="PF01863">
    <property type="entry name" value="YgjP-like"/>
    <property type="match status" value="1"/>
</dbReference>